<reference evidence="2" key="1">
    <citation type="journal article" date="2017" name="Mycologia">
        <title>Fusarium algeriense, sp. nov., a novel toxigenic crown rot pathogen of durum wheat from Algeria is nested in the Fusarium burgessii species complex.</title>
        <authorList>
            <person name="Laraba I."/>
            <person name="Keddad A."/>
            <person name="Boureghda H."/>
            <person name="Abdallah N."/>
            <person name="Vaughan M.M."/>
            <person name="Proctor R.H."/>
            <person name="Busman M."/>
            <person name="O'Donnell K."/>
        </authorList>
    </citation>
    <scope>NUCLEOTIDE SEQUENCE</scope>
    <source>
        <strain evidence="2">NRRL 25174</strain>
    </source>
</reference>
<sequence>MAHDARTNIHQTLSLPNAIRLLHLEPGTGSDVIRCTLEETSLDDAKGRYEAVSYVWGRPDITATIICNDCAIQVTTNLELGLRNFRFKDTPRPLWVDAVCINQRDDSEKSLQVRKIDKVFQEAKRVLCWLGEEDDSVAEACFCLIREASLAMEQEFQPEWTLKSLVDDTKLMSLSKTAVEWKYVSQLFELPWFHRVWIVQEAALARECYLYWGIHRVHFYEALTVAAWLAFSKHAPVLKKGARSSHLICHVFIDIMHTFNDRATWRDKIFFKRILEDLRPPSKQLYMDLLLCARYLQVTDPRDVIYSSLGSPLARHINGELMVAPDYRESWDCQQVRAAKALLRNPREGPHVLSRIMHDSPEELNEGALPTWVPQWKPFDSGTARRVPLTGTYEYRQVPYRASLSSSSFTPEFLSNNILSIIGWKFDSIAWVSSKLEFVDIQGDSEESRSCLGENIILPVEKVWLQLLKKTSESPEDLIEPFSLTIALGRPASENHVHDLLLYCETLRAKVGTDTVSPFPQWDTRKGNLSIFKRSHRKAGGRRLAITARGRMAMVPFIAEVGDFCCVIQGMDVPIVLRRTINGTYQCVGETYCSGVMEGELITAEFLDSPHWKELHVE</sequence>
<dbReference type="Proteomes" id="UP000730481">
    <property type="component" value="Unassembled WGS sequence"/>
</dbReference>
<proteinExistence type="predicted"/>
<reference evidence="2" key="2">
    <citation type="submission" date="2020-02" db="EMBL/GenBank/DDBJ databases">
        <title>Identification and distribution of gene clusters putatively required for synthesis of sphingolipid metabolism inhibitors in phylogenetically diverse species of the filamentous fungus Fusarium.</title>
        <authorList>
            <person name="Kim H.-S."/>
            <person name="Busman M."/>
            <person name="Brown D.W."/>
            <person name="Divon H."/>
            <person name="Uhlig S."/>
            <person name="Proctor R.H."/>
        </authorList>
    </citation>
    <scope>NUCLEOTIDE SEQUENCE</scope>
    <source>
        <strain evidence="2">NRRL 25174</strain>
    </source>
</reference>
<dbReference type="Pfam" id="PF06985">
    <property type="entry name" value="HET"/>
    <property type="match status" value="1"/>
</dbReference>
<keyword evidence="3" id="KW-1185">Reference proteome</keyword>
<dbReference type="OrthoDB" id="2504919at2759"/>
<dbReference type="Pfam" id="PF26639">
    <property type="entry name" value="Het-6_barrel"/>
    <property type="match status" value="1"/>
</dbReference>
<evidence type="ECO:0000313" key="2">
    <source>
        <dbReference type="EMBL" id="KAF4333121.1"/>
    </source>
</evidence>
<dbReference type="InterPro" id="IPR052895">
    <property type="entry name" value="HetReg/Transcr_Mod"/>
</dbReference>
<organism evidence="2 3">
    <name type="scientific">Fusarium beomiforme</name>
    <dbReference type="NCBI Taxonomy" id="44412"/>
    <lineage>
        <taxon>Eukaryota</taxon>
        <taxon>Fungi</taxon>
        <taxon>Dikarya</taxon>
        <taxon>Ascomycota</taxon>
        <taxon>Pezizomycotina</taxon>
        <taxon>Sordariomycetes</taxon>
        <taxon>Hypocreomycetidae</taxon>
        <taxon>Hypocreales</taxon>
        <taxon>Nectriaceae</taxon>
        <taxon>Fusarium</taxon>
        <taxon>Fusarium burgessii species complex</taxon>
    </lineage>
</organism>
<evidence type="ECO:0000259" key="1">
    <source>
        <dbReference type="Pfam" id="PF06985"/>
    </source>
</evidence>
<accession>A0A9P5A6Y8</accession>
<name>A0A9P5A6Y8_9HYPO</name>
<protein>
    <submittedName>
        <fullName evidence="2">Heterokaryon incompatibility (Het-6OR allele)</fullName>
    </submittedName>
</protein>
<evidence type="ECO:0000313" key="3">
    <source>
        <dbReference type="Proteomes" id="UP000730481"/>
    </source>
</evidence>
<dbReference type="EMBL" id="PVQB02000900">
    <property type="protein sequence ID" value="KAF4333121.1"/>
    <property type="molecule type" value="Genomic_DNA"/>
</dbReference>
<dbReference type="PANTHER" id="PTHR24148">
    <property type="entry name" value="ANKYRIN REPEAT DOMAIN-CONTAINING PROTEIN 39 HOMOLOG-RELATED"/>
    <property type="match status" value="1"/>
</dbReference>
<feature type="domain" description="Heterokaryon incompatibility" evidence="1">
    <location>
        <begin position="49"/>
        <end position="201"/>
    </location>
</feature>
<gene>
    <name evidence="2" type="ORF">FBEOM_13069</name>
</gene>
<dbReference type="PANTHER" id="PTHR24148:SF64">
    <property type="entry name" value="HETEROKARYON INCOMPATIBILITY DOMAIN-CONTAINING PROTEIN"/>
    <property type="match status" value="1"/>
</dbReference>
<dbReference type="InterPro" id="IPR010730">
    <property type="entry name" value="HET"/>
</dbReference>
<comment type="caution">
    <text evidence="2">The sequence shown here is derived from an EMBL/GenBank/DDBJ whole genome shotgun (WGS) entry which is preliminary data.</text>
</comment>
<dbReference type="AlphaFoldDB" id="A0A9P5A6Y8"/>